<proteinExistence type="predicted"/>
<dbReference type="EMBL" id="FOMS01000010">
    <property type="protein sequence ID" value="SFE46884.1"/>
    <property type="molecule type" value="Genomic_DNA"/>
</dbReference>
<sequence>MTTTRFARLLIDAADTLADASDADDAWMRVEAVAARIGASAVNAGAFLRGAPGIAWMRSTMAPDWLDEYAGAEYHDSDPVLQAAIAGTPPPLYDVAARARDTDGTPGAALHAGMLRHGYRYMLTHSWIEGTTGKTLALATEGDPTDLFGHGTARALSAVSAMLSLSLGPPGSGADAARFFGANWQRLSVRETDILSLLAHGLNEGDIADRLRLTEREVWREIRDAARKMDAHSRDQTLALAMSRGLLRL</sequence>
<dbReference type="PANTHER" id="PTHR44688">
    <property type="entry name" value="DNA-BINDING TRANSCRIPTIONAL ACTIVATOR DEVR_DOSR"/>
    <property type="match status" value="1"/>
</dbReference>
<reference evidence="5 6" key="1">
    <citation type="submission" date="2016-10" db="EMBL/GenBank/DDBJ databases">
        <authorList>
            <person name="Varghese N."/>
            <person name="Submissions S."/>
        </authorList>
    </citation>
    <scope>NUCLEOTIDE SEQUENCE [LARGE SCALE GENOMIC DNA]</scope>
    <source>
        <strain evidence="6">YIM D21,KCTC 23444,ACCC 10710</strain>
    </source>
</reference>
<dbReference type="SUPFAM" id="SSF46894">
    <property type="entry name" value="C-terminal effector domain of the bipartite response regulators"/>
    <property type="match status" value="1"/>
</dbReference>
<accession>A0A1I2ASC1</accession>
<gene>
    <name evidence="5" type="ORF">SAMN04515678_11044</name>
</gene>
<evidence type="ECO:0000259" key="4">
    <source>
        <dbReference type="PROSITE" id="PS50043"/>
    </source>
</evidence>
<dbReference type="InterPro" id="IPR000792">
    <property type="entry name" value="Tscrpt_reg_LuxR_C"/>
</dbReference>
<protein>
    <submittedName>
        <fullName evidence="5">Autoinducer binding domain-containing protein</fullName>
    </submittedName>
</protein>
<dbReference type="Pfam" id="PF00196">
    <property type="entry name" value="GerE"/>
    <property type="match status" value="1"/>
</dbReference>
<dbReference type="GO" id="GO:0003677">
    <property type="term" value="F:DNA binding"/>
    <property type="evidence" value="ECO:0007669"/>
    <property type="project" value="UniProtKB-KW"/>
</dbReference>
<evidence type="ECO:0000256" key="2">
    <source>
        <dbReference type="ARBA" id="ARBA00023125"/>
    </source>
</evidence>
<keyword evidence="3" id="KW-0804">Transcription</keyword>
<dbReference type="InterPro" id="IPR005143">
    <property type="entry name" value="TF_LuxR_autoind-bd_dom"/>
</dbReference>
<dbReference type="PROSITE" id="PS50043">
    <property type="entry name" value="HTH_LUXR_2"/>
    <property type="match status" value="1"/>
</dbReference>
<dbReference type="Proteomes" id="UP000325289">
    <property type="component" value="Unassembled WGS sequence"/>
</dbReference>
<dbReference type="Pfam" id="PF03472">
    <property type="entry name" value="Autoind_bind"/>
    <property type="match status" value="1"/>
</dbReference>
<dbReference type="InterPro" id="IPR016032">
    <property type="entry name" value="Sig_transdc_resp-reg_C-effctor"/>
</dbReference>
<dbReference type="OrthoDB" id="7692966at2"/>
<evidence type="ECO:0000256" key="1">
    <source>
        <dbReference type="ARBA" id="ARBA00023015"/>
    </source>
</evidence>
<feature type="domain" description="HTH luxR-type" evidence="4">
    <location>
        <begin position="180"/>
        <end position="245"/>
    </location>
</feature>
<dbReference type="SMART" id="SM00421">
    <property type="entry name" value="HTH_LUXR"/>
    <property type="match status" value="1"/>
</dbReference>
<dbReference type="Gene3D" id="1.10.10.10">
    <property type="entry name" value="Winged helix-like DNA-binding domain superfamily/Winged helix DNA-binding domain"/>
    <property type="match status" value="1"/>
</dbReference>
<dbReference type="AlphaFoldDB" id="A0A1I2ASC1"/>
<dbReference type="RefSeq" id="WP_149756842.1">
    <property type="nucleotide sequence ID" value="NZ_FOMS01000010.1"/>
</dbReference>
<dbReference type="InterPro" id="IPR036388">
    <property type="entry name" value="WH-like_DNA-bd_sf"/>
</dbReference>
<name>A0A1I2ASC1_9RHOB</name>
<dbReference type="SUPFAM" id="SSF75516">
    <property type="entry name" value="Pheromone-binding domain of LuxR-like quorum-sensing transcription factors"/>
    <property type="match status" value="1"/>
</dbReference>
<keyword evidence="2" id="KW-0238">DNA-binding</keyword>
<organism evidence="5 6">
    <name type="scientific">Roseivivax sediminis</name>
    <dbReference type="NCBI Taxonomy" id="936889"/>
    <lineage>
        <taxon>Bacteria</taxon>
        <taxon>Pseudomonadati</taxon>
        <taxon>Pseudomonadota</taxon>
        <taxon>Alphaproteobacteria</taxon>
        <taxon>Rhodobacterales</taxon>
        <taxon>Roseobacteraceae</taxon>
        <taxon>Roseivivax</taxon>
    </lineage>
</organism>
<evidence type="ECO:0000256" key="3">
    <source>
        <dbReference type="ARBA" id="ARBA00023163"/>
    </source>
</evidence>
<dbReference type="GO" id="GO:0006355">
    <property type="term" value="P:regulation of DNA-templated transcription"/>
    <property type="evidence" value="ECO:0007669"/>
    <property type="project" value="InterPro"/>
</dbReference>
<evidence type="ECO:0000313" key="5">
    <source>
        <dbReference type="EMBL" id="SFE46884.1"/>
    </source>
</evidence>
<keyword evidence="1" id="KW-0805">Transcription regulation</keyword>
<evidence type="ECO:0000313" key="6">
    <source>
        <dbReference type="Proteomes" id="UP000325289"/>
    </source>
</evidence>
<dbReference type="PANTHER" id="PTHR44688:SF25">
    <property type="entry name" value="HTH LUXR-TYPE DOMAIN-CONTAINING PROTEIN"/>
    <property type="match status" value="1"/>
</dbReference>
<dbReference type="InterPro" id="IPR036693">
    <property type="entry name" value="TF_LuxR_autoind-bd_dom_sf"/>
</dbReference>
<keyword evidence="6" id="KW-1185">Reference proteome</keyword>
<dbReference type="Gene3D" id="3.30.450.80">
    <property type="entry name" value="Transcription factor LuxR-like, autoinducer-binding domain"/>
    <property type="match status" value="1"/>
</dbReference>